<comment type="caution">
    <text evidence="12">The sequence shown here is derived from an EMBL/GenBank/DDBJ whole genome shotgun (WGS) entry which is preliminary data.</text>
</comment>
<sequence length="410" mass="42838">MSVMPRVRFLDRTTPPHIFTLILMAGVAALSLNIFLPSLPSMAEHFGVDYGLMQLSVSAYLGMTAIVQVAVGPIADRFGRRPIVLTTSGLFTIATLGALFAPNFTVFLVFRLVQTAIATGFAISRAIVRDMVPQDQAASMIAYVTMGMSLVPMLGPVLGGVLDEAFSWRASFWVLAAGGLLLFVLAWFDQGETSATREGGFAAQLREYPALLTSQRFWGYCLAAAFSSGAFFAYLGGAPFVGTNVFALEPAVLGIYFGAPAIGYLLGNWVSGRYSVSVGVDRMVLIGAVASLLGMVLLLALNLSGISHPLSFFGFMVFIGLGNGILLPNANAGMLSVRPALAGSAAGLGGAFMVGGGAALSVIAGFILGPDTGARPLVILMVLTTLASLACAVWVLVRARQMAGRGTLDS</sequence>
<keyword evidence="6" id="KW-1003">Cell membrane</keyword>
<dbReference type="AlphaFoldDB" id="A0A2T7FWL9"/>
<feature type="transmembrane region" description="Helical" evidence="10">
    <location>
        <begin position="83"/>
        <end position="101"/>
    </location>
</feature>
<dbReference type="InterPro" id="IPR001958">
    <property type="entry name" value="Tet-R_TetA/multi-R_MdtG-like"/>
</dbReference>
<dbReference type="PROSITE" id="PS00216">
    <property type="entry name" value="SUGAR_TRANSPORT_1"/>
    <property type="match status" value="1"/>
</dbReference>
<name>A0A2T7FWL9_9RHOB</name>
<feature type="transmembrane region" description="Helical" evidence="10">
    <location>
        <begin position="283"/>
        <end position="304"/>
    </location>
</feature>
<feature type="transmembrane region" description="Helical" evidence="10">
    <location>
        <begin position="374"/>
        <end position="397"/>
    </location>
</feature>
<accession>A0A2T7FWL9</accession>
<evidence type="ECO:0000256" key="1">
    <source>
        <dbReference type="ARBA" id="ARBA00003279"/>
    </source>
</evidence>
<organism evidence="12 13">
    <name type="scientific">Thalassorhabdomicrobium marinisediminis</name>
    <dbReference type="NCBI Taxonomy" id="2170577"/>
    <lineage>
        <taxon>Bacteria</taxon>
        <taxon>Pseudomonadati</taxon>
        <taxon>Pseudomonadota</taxon>
        <taxon>Alphaproteobacteria</taxon>
        <taxon>Rhodobacterales</taxon>
        <taxon>Paracoccaceae</taxon>
        <taxon>Thalassorhabdomicrobium</taxon>
    </lineage>
</organism>
<dbReference type="OrthoDB" id="9800416at2"/>
<dbReference type="NCBIfam" id="TIGR00710">
    <property type="entry name" value="efflux_Bcr_CflA"/>
    <property type="match status" value="1"/>
</dbReference>
<feature type="transmembrane region" description="Helical" evidence="10">
    <location>
        <begin position="217"/>
        <end position="241"/>
    </location>
</feature>
<evidence type="ECO:0000313" key="13">
    <source>
        <dbReference type="Proteomes" id="UP000244817"/>
    </source>
</evidence>
<dbReference type="PANTHER" id="PTHR43124">
    <property type="entry name" value="PURINE EFFLUX PUMP PBUE"/>
    <property type="match status" value="1"/>
</dbReference>
<evidence type="ECO:0000256" key="7">
    <source>
        <dbReference type="ARBA" id="ARBA00022692"/>
    </source>
</evidence>
<evidence type="ECO:0000256" key="8">
    <source>
        <dbReference type="ARBA" id="ARBA00022989"/>
    </source>
</evidence>
<feature type="transmembrane region" description="Helical" evidence="10">
    <location>
        <begin position="21"/>
        <end position="39"/>
    </location>
</feature>
<evidence type="ECO:0000256" key="4">
    <source>
        <dbReference type="ARBA" id="ARBA00007520"/>
    </source>
</evidence>
<comment type="function">
    <text evidence="1">Resistance to tetracycline by an active tetracycline efflux. This is an energy-dependent process that decreases the accumulation of the antibiotic in whole cells. This protein functions as a metal-tetracycline/H(+) antiporter.</text>
</comment>
<dbReference type="InterPro" id="IPR011701">
    <property type="entry name" value="MFS"/>
</dbReference>
<keyword evidence="13" id="KW-1185">Reference proteome</keyword>
<dbReference type="SUPFAM" id="SSF103473">
    <property type="entry name" value="MFS general substrate transporter"/>
    <property type="match status" value="1"/>
</dbReference>
<keyword evidence="7 10" id="KW-0812">Transmembrane</keyword>
<dbReference type="GO" id="GO:0042910">
    <property type="term" value="F:xenobiotic transmembrane transporter activity"/>
    <property type="evidence" value="ECO:0007669"/>
    <property type="project" value="InterPro"/>
</dbReference>
<feature type="transmembrane region" description="Helical" evidence="10">
    <location>
        <begin position="107"/>
        <end position="128"/>
    </location>
</feature>
<feature type="transmembrane region" description="Helical" evidence="10">
    <location>
        <begin position="310"/>
        <end position="328"/>
    </location>
</feature>
<dbReference type="PROSITE" id="PS50850">
    <property type="entry name" value="MFS"/>
    <property type="match status" value="1"/>
</dbReference>
<comment type="subcellular location">
    <subcellularLocation>
        <location evidence="10">Cell inner membrane</location>
        <topology evidence="10">Multi-pass membrane protein</topology>
    </subcellularLocation>
    <subcellularLocation>
        <location evidence="2">Cell membrane</location>
        <topology evidence="2">Multi-pass membrane protein</topology>
    </subcellularLocation>
</comment>
<feature type="domain" description="Major facilitator superfamily (MFS) profile" evidence="11">
    <location>
        <begin position="17"/>
        <end position="402"/>
    </location>
</feature>
<dbReference type="InterPro" id="IPR020846">
    <property type="entry name" value="MFS_dom"/>
</dbReference>
<dbReference type="PRINTS" id="PR01035">
    <property type="entry name" value="TCRTETA"/>
</dbReference>
<feature type="transmembrane region" description="Helical" evidence="10">
    <location>
        <begin position="51"/>
        <end position="71"/>
    </location>
</feature>
<evidence type="ECO:0000313" key="12">
    <source>
        <dbReference type="EMBL" id="PVA06560.1"/>
    </source>
</evidence>
<dbReference type="InterPro" id="IPR036259">
    <property type="entry name" value="MFS_trans_sf"/>
</dbReference>
<dbReference type="Proteomes" id="UP000244817">
    <property type="component" value="Unassembled WGS sequence"/>
</dbReference>
<feature type="transmembrane region" description="Helical" evidence="10">
    <location>
        <begin position="170"/>
        <end position="188"/>
    </location>
</feature>
<evidence type="ECO:0000256" key="6">
    <source>
        <dbReference type="ARBA" id="ARBA00022475"/>
    </source>
</evidence>
<feature type="transmembrane region" description="Helical" evidence="10">
    <location>
        <begin position="140"/>
        <end position="158"/>
    </location>
</feature>
<comment type="similarity">
    <text evidence="3 10">Belongs to the major facilitator superfamily. Bcr/CmlA family.</text>
</comment>
<dbReference type="GO" id="GO:0005886">
    <property type="term" value="C:plasma membrane"/>
    <property type="evidence" value="ECO:0007669"/>
    <property type="project" value="UniProtKB-SubCell"/>
</dbReference>
<dbReference type="EMBL" id="QCYG01000005">
    <property type="protein sequence ID" value="PVA06560.1"/>
    <property type="molecule type" value="Genomic_DNA"/>
</dbReference>
<gene>
    <name evidence="12" type="ORF">DC363_08465</name>
</gene>
<dbReference type="CDD" id="cd17320">
    <property type="entry name" value="MFS_MdfA_MDR_like"/>
    <property type="match status" value="1"/>
</dbReference>
<dbReference type="InterPro" id="IPR050189">
    <property type="entry name" value="MFS_Efflux_Transporters"/>
</dbReference>
<keyword evidence="10" id="KW-0997">Cell inner membrane</keyword>
<evidence type="ECO:0000256" key="10">
    <source>
        <dbReference type="RuleBase" id="RU365088"/>
    </source>
</evidence>
<dbReference type="InterPro" id="IPR004812">
    <property type="entry name" value="Efflux_drug-R_Bcr/CmlA"/>
</dbReference>
<dbReference type="GO" id="GO:1990961">
    <property type="term" value="P:xenobiotic detoxification by transmembrane export across the plasma membrane"/>
    <property type="evidence" value="ECO:0007669"/>
    <property type="project" value="InterPro"/>
</dbReference>
<evidence type="ECO:0000256" key="5">
    <source>
        <dbReference type="ARBA" id="ARBA00022448"/>
    </source>
</evidence>
<keyword evidence="5 10" id="KW-0813">Transport</keyword>
<dbReference type="RefSeq" id="WP_108640721.1">
    <property type="nucleotide sequence ID" value="NZ_QCYG01000005.1"/>
</dbReference>
<dbReference type="Gene3D" id="1.20.1720.10">
    <property type="entry name" value="Multidrug resistance protein D"/>
    <property type="match status" value="1"/>
</dbReference>
<evidence type="ECO:0000256" key="9">
    <source>
        <dbReference type="ARBA" id="ARBA00023136"/>
    </source>
</evidence>
<comment type="similarity">
    <text evidence="4">Belongs to the major facilitator superfamily. TCR/Tet family.</text>
</comment>
<feature type="transmembrane region" description="Helical" evidence="10">
    <location>
        <begin position="340"/>
        <end position="368"/>
    </location>
</feature>
<reference evidence="12 13" key="1">
    <citation type="submission" date="2018-04" db="EMBL/GenBank/DDBJ databases">
        <title>Pelagivirga bohaiensis gen. nov., sp. nov., a bacterium isolated from the Bohai Sea.</title>
        <authorList>
            <person name="Ji X."/>
        </authorList>
    </citation>
    <scope>NUCLEOTIDE SEQUENCE [LARGE SCALE GENOMIC DNA]</scope>
    <source>
        <strain evidence="12 13">BH-SD16</strain>
    </source>
</reference>
<dbReference type="PANTHER" id="PTHR43124:SF3">
    <property type="entry name" value="CHLORAMPHENICOL EFFLUX PUMP RV0191"/>
    <property type="match status" value="1"/>
</dbReference>
<evidence type="ECO:0000259" key="11">
    <source>
        <dbReference type="PROSITE" id="PS50850"/>
    </source>
</evidence>
<feature type="transmembrane region" description="Helical" evidence="10">
    <location>
        <begin position="253"/>
        <end position="271"/>
    </location>
</feature>
<evidence type="ECO:0000256" key="3">
    <source>
        <dbReference type="ARBA" id="ARBA00006236"/>
    </source>
</evidence>
<keyword evidence="8 10" id="KW-1133">Transmembrane helix</keyword>
<dbReference type="Pfam" id="PF07690">
    <property type="entry name" value="MFS_1"/>
    <property type="match status" value="1"/>
</dbReference>
<proteinExistence type="inferred from homology"/>
<keyword evidence="9 10" id="KW-0472">Membrane</keyword>
<protein>
    <recommendedName>
        <fullName evidence="10">Bcr/CflA family efflux transporter</fullName>
    </recommendedName>
</protein>
<dbReference type="InterPro" id="IPR005829">
    <property type="entry name" value="Sugar_transporter_CS"/>
</dbReference>
<evidence type="ECO:0000256" key="2">
    <source>
        <dbReference type="ARBA" id="ARBA00004651"/>
    </source>
</evidence>